<name>A0A367YGF4_9ASCO</name>
<accession>A0A367YGF4</accession>
<sequence length="101" mass="11856">MESNIHQELHQIELTAHTLLSGSFDSLNENFESLNQSQSILLTRLKVIENKLNEFQKFANDGFINEKELAEQFHKIKELRKRLDSCLKTIEKVEKRLDSLE</sequence>
<dbReference type="AlphaFoldDB" id="A0A367YGF4"/>
<dbReference type="Pfam" id="PF14712">
    <property type="entry name" value="Snapin_Pallidin"/>
    <property type="match status" value="1"/>
</dbReference>
<keyword evidence="2" id="KW-1185">Reference proteome</keyword>
<dbReference type="OrthoDB" id="3989460at2759"/>
<evidence type="ECO:0000313" key="1">
    <source>
        <dbReference type="EMBL" id="RCK64928.1"/>
    </source>
</evidence>
<proteinExistence type="predicted"/>
<reference evidence="1 2" key="1">
    <citation type="submission" date="2018-06" db="EMBL/GenBank/DDBJ databases">
        <title>Whole genome sequencing of Candida tropicalis (genome annotated by CSBL at Korea University).</title>
        <authorList>
            <person name="Ahn J."/>
        </authorList>
    </citation>
    <scope>NUCLEOTIDE SEQUENCE [LARGE SCALE GENOMIC DNA]</scope>
    <source>
        <strain evidence="1 2">ATCC 20962</strain>
    </source>
</reference>
<gene>
    <name evidence="1" type="ORF">Cantr_00513</name>
</gene>
<comment type="caution">
    <text evidence="1">The sequence shown here is derived from an EMBL/GenBank/DDBJ whole genome shotgun (WGS) entry which is preliminary data.</text>
</comment>
<protein>
    <submittedName>
        <fullName evidence="1">Uncharacterized protein</fullName>
    </submittedName>
</protein>
<dbReference type="EMBL" id="QLNQ01000021">
    <property type="protein sequence ID" value="RCK64928.1"/>
    <property type="molecule type" value="Genomic_DNA"/>
</dbReference>
<evidence type="ECO:0000313" key="2">
    <source>
        <dbReference type="Proteomes" id="UP000253472"/>
    </source>
</evidence>
<dbReference type="InterPro" id="IPR028119">
    <property type="entry name" value="Snapin/Pallidin/Snn1"/>
</dbReference>
<dbReference type="Proteomes" id="UP000253472">
    <property type="component" value="Unassembled WGS sequence"/>
</dbReference>
<organism evidence="1 2">
    <name type="scientific">Candida viswanathii</name>
    <dbReference type="NCBI Taxonomy" id="5486"/>
    <lineage>
        <taxon>Eukaryota</taxon>
        <taxon>Fungi</taxon>
        <taxon>Dikarya</taxon>
        <taxon>Ascomycota</taxon>
        <taxon>Saccharomycotina</taxon>
        <taxon>Pichiomycetes</taxon>
        <taxon>Debaryomycetaceae</taxon>
        <taxon>Candida/Lodderomyces clade</taxon>
        <taxon>Candida</taxon>
    </lineage>
</organism>